<evidence type="ECO:0000313" key="2">
    <source>
        <dbReference type="EMBL" id="TDL81436.1"/>
    </source>
</evidence>
<dbReference type="AlphaFoldDB" id="A0A4R6AID9"/>
<dbReference type="InterPro" id="IPR021242">
    <property type="entry name" value="DUF2799"/>
</dbReference>
<accession>A0A4R6AID9</accession>
<keyword evidence="3" id="KW-1185">Reference proteome</keyword>
<dbReference type="EMBL" id="SMZO01000104">
    <property type="protein sequence ID" value="TDL81436.1"/>
    <property type="molecule type" value="Genomic_DNA"/>
</dbReference>
<dbReference type="Pfam" id="PF10973">
    <property type="entry name" value="DUF2799"/>
    <property type="match status" value="1"/>
</dbReference>
<dbReference type="PROSITE" id="PS51257">
    <property type="entry name" value="PROKAR_LIPOPROTEIN"/>
    <property type="match status" value="1"/>
</dbReference>
<dbReference type="OrthoDB" id="5917215at2"/>
<comment type="caution">
    <text evidence="2">The sequence shown here is derived from an EMBL/GenBank/DDBJ whole genome shotgun (WGS) entry which is preliminary data.</text>
</comment>
<feature type="chain" id="PRO_5020903385" evidence="1">
    <location>
        <begin position="22"/>
        <end position="179"/>
    </location>
</feature>
<sequence length="179" mass="20484">MGVWMRILAVFAGVLVLSSCASISKEDCVAGDWRQVGFVDGTKGRAPDYIQKHGKACAKVGVTPDLPAWKAGRTKGLEQYCTPASAYLVGRRGSSIAPYCSATQLSAMRPAFNHGAEWWYYERYIRDLRRDLWDVERWMIRLSEDDAVSYSRLSNERWRIERRIRSAELRQIRYASWPG</sequence>
<proteinExistence type="predicted"/>
<keyword evidence="1" id="KW-0732">Signal</keyword>
<gene>
    <name evidence="2" type="ORF">E2L05_20190</name>
</gene>
<evidence type="ECO:0000256" key="1">
    <source>
        <dbReference type="SAM" id="SignalP"/>
    </source>
</evidence>
<dbReference type="Proteomes" id="UP000294562">
    <property type="component" value="Unassembled WGS sequence"/>
</dbReference>
<evidence type="ECO:0000313" key="3">
    <source>
        <dbReference type="Proteomes" id="UP000294562"/>
    </source>
</evidence>
<name>A0A4R6AID9_9RHOB</name>
<feature type="signal peptide" evidence="1">
    <location>
        <begin position="1"/>
        <end position="21"/>
    </location>
</feature>
<protein>
    <submittedName>
        <fullName evidence="2">DUF2799 domain-containing protein</fullName>
    </submittedName>
</protein>
<reference evidence="2 3" key="1">
    <citation type="submission" date="2019-03" db="EMBL/GenBank/DDBJ databases">
        <title>Rhodobacteraceae bacterium SM1902, a new member of the family Rhodobacteraceae isolated from Yantai.</title>
        <authorList>
            <person name="Sun Y."/>
        </authorList>
    </citation>
    <scope>NUCLEOTIDE SEQUENCE [LARGE SCALE GENOMIC DNA]</scope>
    <source>
        <strain evidence="2 3">SM1902</strain>
    </source>
</reference>
<organism evidence="2 3">
    <name type="scientific">Meridianimarinicoccus aquatilis</name>
    <dbReference type="NCBI Taxonomy" id="2552766"/>
    <lineage>
        <taxon>Bacteria</taxon>
        <taxon>Pseudomonadati</taxon>
        <taxon>Pseudomonadota</taxon>
        <taxon>Alphaproteobacteria</taxon>
        <taxon>Rhodobacterales</taxon>
        <taxon>Paracoccaceae</taxon>
        <taxon>Meridianimarinicoccus</taxon>
    </lineage>
</organism>
<dbReference type="RefSeq" id="WP_133344810.1">
    <property type="nucleotide sequence ID" value="NZ_SMZO01000104.1"/>
</dbReference>